<dbReference type="PANTHER" id="PTHR43077">
    <property type="entry name" value="TRANSPORT PERMEASE YVFS-RELATED"/>
    <property type="match status" value="1"/>
</dbReference>
<comment type="caution">
    <text evidence="8">The sequence shown here is derived from an EMBL/GenBank/DDBJ whole genome shotgun (WGS) entry which is preliminary data.</text>
</comment>
<feature type="domain" description="ABC-2 type transporter transmembrane" evidence="7">
    <location>
        <begin position="26"/>
        <end position="178"/>
    </location>
</feature>
<reference evidence="9" key="1">
    <citation type="journal article" date="2019" name="Int. J. Syst. Evol. Microbiol.">
        <title>The Global Catalogue of Microorganisms (GCM) 10K type strain sequencing project: providing services to taxonomists for standard genome sequencing and annotation.</title>
        <authorList>
            <consortium name="The Broad Institute Genomics Platform"/>
            <consortium name="The Broad Institute Genome Sequencing Center for Infectious Disease"/>
            <person name="Wu L."/>
            <person name="Ma J."/>
        </authorList>
    </citation>
    <scope>NUCLEOTIDE SEQUENCE [LARGE SCALE GENOMIC DNA]</scope>
    <source>
        <strain evidence="9">CCUG 56401</strain>
    </source>
</reference>
<dbReference type="RefSeq" id="WP_263250574.1">
    <property type="nucleotide sequence ID" value="NZ_BAABLT010000033.1"/>
</dbReference>
<dbReference type="InterPro" id="IPR023908">
    <property type="entry name" value="xxxLxxG_rpt"/>
</dbReference>
<dbReference type="NCBIfam" id="TIGR03061">
    <property type="entry name" value="pip_yhgE_Nterm"/>
    <property type="match status" value="1"/>
</dbReference>
<dbReference type="InterPro" id="IPR013525">
    <property type="entry name" value="ABC2_TM"/>
</dbReference>
<feature type="transmembrane region" description="Helical" evidence="6">
    <location>
        <begin position="607"/>
        <end position="629"/>
    </location>
</feature>
<evidence type="ECO:0000313" key="8">
    <source>
        <dbReference type="EMBL" id="MFD0918788.1"/>
    </source>
</evidence>
<evidence type="ECO:0000313" key="9">
    <source>
        <dbReference type="Proteomes" id="UP001597018"/>
    </source>
</evidence>
<feature type="transmembrane region" description="Helical" evidence="6">
    <location>
        <begin position="21"/>
        <end position="40"/>
    </location>
</feature>
<evidence type="ECO:0000256" key="1">
    <source>
        <dbReference type="ARBA" id="ARBA00004141"/>
    </source>
</evidence>
<feature type="domain" description="ABC-2 type transporter transmembrane" evidence="7">
    <location>
        <begin position="414"/>
        <end position="626"/>
    </location>
</feature>
<keyword evidence="5" id="KW-0175">Coiled coil</keyword>
<evidence type="ECO:0000256" key="4">
    <source>
        <dbReference type="ARBA" id="ARBA00023136"/>
    </source>
</evidence>
<name>A0ABW3FLW9_9PSEU</name>
<feature type="coiled-coil region" evidence="5">
    <location>
        <begin position="167"/>
        <end position="194"/>
    </location>
</feature>
<evidence type="ECO:0000259" key="7">
    <source>
        <dbReference type="Pfam" id="PF12698"/>
    </source>
</evidence>
<dbReference type="NCBIfam" id="TIGR03057">
    <property type="entry name" value="xxxLxxG_by_4"/>
    <property type="match status" value="1"/>
</dbReference>
<dbReference type="InterPro" id="IPR017501">
    <property type="entry name" value="Phage_infect_YhgE_C"/>
</dbReference>
<feature type="transmembrane region" description="Helical" evidence="6">
    <location>
        <begin position="522"/>
        <end position="543"/>
    </location>
</feature>
<dbReference type="EMBL" id="JBHTIW010000002">
    <property type="protein sequence ID" value="MFD0918788.1"/>
    <property type="molecule type" value="Genomic_DNA"/>
</dbReference>
<evidence type="ECO:0000256" key="6">
    <source>
        <dbReference type="SAM" id="Phobius"/>
    </source>
</evidence>
<protein>
    <submittedName>
        <fullName evidence="8">YhgE/Pip family protein</fullName>
    </submittedName>
</protein>
<gene>
    <name evidence="8" type="ORF">ACFQ16_03440</name>
</gene>
<evidence type="ECO:0000256" key="2">
    <source>
        <dbReference type="ARBA" id="ARBA00022692"/>
    </source>
</evidence>
<dbReference type="Gene3D" id="3.40.1710.10">
    <property type="entry name" value="abc type-2 transporter like domain"/>
    <property type="match status" value="1"/>
</dbReference>
<keyword evidence="9" id="KW-1185">Reference proteome</keyword>
<dbReference type="Pfam" id="PF12698">
    <property type="entry name" value="ABC2_membrane_3"/>
    <property type="match status" value="2"/>
</dbReference>
<dbReference type="InterPro" id="IPR017500">
    <property type="entry name" value="Phage_infect_YhgE_N"/>
</dbReference>
<dbReference type="Proteomes" id="UP001597018">
    <property type="component" value="Unassembled WGS sequence"/>
</dbReference>
<keyword evidence="4 6" id="KW-0472">Membrane</keyword>
<evidence type="ECO:0000256" key="5">
    <source>
        <dbReference type="SAM" id="Coils"/>
    </source>
</evidence>
<organism evidence="8 9">
    <name type="scientific">Saccharopolyspora rosea</name>
    <dbReference type="NCBI Taxonomy" id="524884"/>
    <lineage>
        <taxon>Bacteria</taxon>
        <taxon>Bacillati</taxon>
        <taxon>Actinomycetota</taxon>
        <taxon>Actinomycetes</taxon>
        <taxon>Pseudonocardiales</taxon>
        <taxon>Pseudonocardiaceae</taxon>
        <taxon>Saccharopolyspora</taxon>
    </lineage>
</organism>
<comment type="subcellular location">
    <subcellularLocation>
        <location evidence="1">Membrane</location>
        <topology evidence="1">Multi-pass membrane protein</topology>
    </subcellularLocation>
</comment>
<keyword evidence="3 6" id="KW-1133">Transmembrane helix</keyword>
<proteinExistence type="predicted"/>
<keyword evidence="2 6" id="KW-0812">Transmembrane</keyword>
<feature type="transmembrane region" description="Helical" evidence="6">
    <location>
        <begin position="550"/>
        <end position="570"/>
    </location>
</feature>
<dbReference type="PANTHER" id="PTHR43077:SF5">
    <property type="entry name" value="PHAGE INFECTION PROTEIN"/>
    <property type="match status" value="1"/>
</dbReference>
<feature type="transmembrane region" description="Helical" evidence="6">
    <location>
        <begin position="483"/>
        <end position="510"/>
    </location>
</feature>
<evidence type="ECO:0000256" key="3">
    <source>
        <dbReference type="ARBA" id="ARBA00022989"/>
    </source>
</evidence>
<sequence length="646" mass="68543">MRAIKLAWLEVLRFRGPLRRLVPVVLVLVPLLYGALYLWSNWDPYGRLDRVPVAVVNSDHAVDRQGEHIDAGDQFVEQLRATSIFSWHFVDTDEARRGLKDGRYYFTIEVPADFSAKLASAADRNPERAALRITKNDANGYIAGIMADTVKTELQNQINAAAHASYARALYGELDQAREKLQTASEASKQLVEGTDLSKQGTAALTKGLGGVRDGAGEISGGVQAVSEATAQLDEKLSSISDFTADKLPGAVNSLVNASNVAVDSLNTIKTTTGFVNQRAGEGVSVLRELAQKHPDLAQDPVYQRAADNSRKLADATGNADRDAQRALGTAQDANQQALGLQQNMGPLQGQVRAITAPADALRAGTAQLSGGTAGVTSGLSTLVSGSGVLQTGAGQLNDGAKHLQKLVDDSLGKIPPTNPTQVAQAADVLGSPTEIHTDNLNPAHVYGRGLAPFFFSIALWVFGLFAYLLLKPVNLRALADRVNPVTIAVAGFLPAAVLGVVGGLVLFGAVELGLGLNPKHLWWTLGLIALAAAAFVAIDHFLRTALGAIGDLLSLVLLIVQLTACGGLYPMETAPAPFQAVHPYLPMTYLVDGLRVTISGGLTEHLIRDACVLAGFGVLFLALTTLAVQRQRTWSVARLHPQIEL</sequence>
<feature type="transmembrane region" description="Helical" evidence="6">
    <location>
        <begin position="451"/>
        <end position="471"/>
    </location>
</feature>
<dbReference type="InterPro" id="IPR051328">
    <property type="entry name" value="T7SS_ABC-Transporter"/>
</dbReference>
<dbReference type="NCBIfam" id="TIGR03062">
    <property type="entry name" value="pip_yhgE_Cterm"/>
    <property type="match status" value="1"/>
</dbReference>
<accession>A0ABW3FLW9</accession>